<comment type="similarity">
    <text evidence="2">Belongs to the autoinducer-2 exporter (AI-2E) (TC 2.A.86) family.</text>
</comment>
<evidence type="ECO:0000256" key="6">
    <source>
        <dbReference type="SAM" id="Phobius"/>
    </source>
</evidence>
<keyword evidence="3 6" id="KW-0812">Transmembrane</keyword>
<organism evidence="7 8">
    <name type="scientific">Limnovirga soli</name>
    <dbReference type="NCBI Taxonomy" id="2656915"/>
    <lineage>
        <taxon>Bacteria</taxon>
        <taxon>Pseudomonadati</taxon>
        <taxon>Bacteroidota</taxon>
        <taxon>Chitinophagia</taxon>
        <taxon>Chitinophagales</taxon>
        <taxon>Chitinophagaceae</taxon>
        <taxon>Limnovirga</taxon>
    </lineage>
</organism>
<dbReference type="GO" id="GO:0016020">
    <property type="term" value="C:membrane"/>
    <property type="evidence" value="ECO:0007669"/>
    <property type="project" value="UniProtKB-SubCell"/>
</dbReference>
<comment type="subcellular location">
    <subcellularLocation>
        <location evidence="1">Membrane</location>
        <topology evidence="1">Multi-pass membrane protein</topology>
    </subcellularLocation>
</comment>
<keyword evidence="8" id="KW-1185">Reference proteome</keyword>
<dbReference type="PANTHER" id="PTHR21716:SF4">
    <property type="entry name" value="TRANSMEMBRANE PROTEIN 245"/>
    <property type="match status" value="1"/>
</dbReference>
<evidence type="ECO:0000256" key="4">
    <source>
        <dbReference type="ARBA" id="ARBA00022989"/>
    </source>
</evidence>
<feature type="transmembrane region" description="Helical" evidence="6">
    <location>
        <begin position="190"/>
        <end position="218"/>
    </location>
</feature>
<gene>
    <name evidence="7" type="ORF">GD597_16650</name>
</gene>
<reference evidence="7" key="1">
    <citation type="submission" date="2019-10" db="EMBL/GenBank/DDBJ databases">
        <title>Draft genome sequence of Panacibacter sp. KCS-6.</title>
        <authorList>
            <person name="Yim K.J."/>
        </authorList>
    </citation>
    <scope>NUCLEOTIDE SEQUENCE</scope>
    <source>
        <strain evidence="7">KCS-6</strain>
    </source>
</reference>
<feature type="transmembrane region" description="Helical" evidence="6">
    <location>
        <begin position="224"/>
        <end position="251"/>
    </location>
</feature>
<feature type="transmembrane region" description="Helical" evidence="6">
    <location>
        <begin position="12"/>
        <end position="29"/>
    </location>
</feature>
<comment type="caution">
    <text evidence="7">The sequence shown here is derived from an EMBL/GenBank/DDBJ whole genome shotgun (WGS) entry which is preliminary data.</text>
</comment>
<feature type="transmembrane region" description="Helical" evidence="6">
    <location>
        <begin position="35"/>
        <end position="53"/>
    </location>
</feature>
<evidence type="ECO:0000256" key="3">
    <source>
        <dbReference type="ARBA" id="ARBA00022692"/>
    </source>
</evidence>
<evidence type="ECO:0000313" key="8">
    <source>
        <dbReference type="Proteomes" id="UP000598971"/>
    </source>
</evidence>
<evidence type="ECO:0000256" key="2">
    <source>
        <dbReference type="ARBA" id="ARBA00009773"/>
    </source>
</evidence>
<dbReference type="RefSeq" id="WP_171609049.1">
    <property type="nucleotide sequence ID" value="NZ_WHPF01000012.1"/>
</dbReference>
<feature type="transmembrane region" description="Helical" evidence="6">
    <location>
        <begin position="263"/>
        <end position="284"/>
    </location>
</feature>
<dbReference type="Proteomes" id="UP000598971">
    <property type="component" value="Unassembled WGS sequence"/>
</dbReference>
<evidence type="ECO:0000313" key="7">
    <source>
        <dbReference type="EMBL" id="NNV57105.1"/>
    </source>
</evidence>
<feature type="transmembrane region" description="Helical" evidence="6">
    <location>
        <begin position="304"/>
        <end position="331"/>
    </location>
</feature>
<evidence type="ECO:0000256" key="1">
    <source>
        <dbReference type="ARBA" id="ARBA00004141"/>
    </source>
</evidence>
<dbReference type="AlphaFoldDB" id="A0A8J8FFH6"/>
<proteinExistence type="inferred from homology"/>
<protein>
    <submittedName>
        <fullName evidence="7">AI-2E family transporter</fullName>
    </submittedName>
</protein>
<dbReference type="Pfam" id="PF01594">
    <property type="entry name" value="AI-2E_transport"/>
    <property type="match status" value="1"/>
</dbReference>
<keyword evidence="4 6" id="KW-1133">Transmembrane helix</keyword>
<evidence type="ECO:0000256" key="5">
    <source>
        <dbReference type="ARBA" id="ARBA00023136"/>
    </source>
</evidence>
<accession>A0A8J8FFH6</accession>
<keyword evidence="5 6" id="KW-0472">Membrane</keyword>
<feature type="transmembrane region" description="Helical" evidence="6">
    <location>
        <begin position="65"/>
        <end position="88"/>
    </location>
</feature>
<sequence>METAKDYKVNRYFFLAIILIFGLFLLYSLGQFFTAFLSAIILYILSKPVVTWLTKKHNWKKGNAAIIVIVVSFFIILLPITILVSMVVNKIGQAATNPAEIMHTIERFDAVIKEQIGFELITDKNLAAIQSFGTNLLSGIVNQGLGFFSAILMLYFFLYFMITNTNRMEAAILFYLPFKKDKIKMFGDELVAQTFSNAVGIPLIAVAQGLLGFIAYAITGVPEAGFWAVITGFSSILPIVGAGIVWVPIVIIHFASGHIWQGFFLLAWAALLMGSIDNVIRFMLAKRMADVHPIVTVLGVIMGLNYFGFIGLIFGPVVISFFIILLKIYYLEYQKPIVAKKTPKSRQLVPSYMQTFLGNKKE</sequence>
<dbReference type="PANTHER" id="PTHR21716">
    <property type="entry name" value="TRANSMEMBRANE PROTEIN"/>
    <property type="match status" value="1"/>
</dbReference>
<dbReference type="EMBL" id="WHPF01000012">
    <property type="protein sequence ID" value="NNV57105.1"/>
    <property type="molecule type" value="Genomic_DNA"/>
</dbReference>
<feature type="transmembrane region" description="Helical" evidence="6">
    <location>
        <begin position="140"/>
        <end position="162"/>
    </location>
</feature>
<dbReference type="InterPro" id="IPR002549">
    <property type="entry name" value="AI-2E-like"/>
</dbReference>
<name>A0A8J8FFH6_9BACT</name>